<name>A0ABY0URK0_9PSED</name>
<sequence>MIKYPKELPLPLQDGYKLSTENPKMETQLESGRYRERRKFTYVPTTIRARWNMDEAQMAFFESWFARTLVDGTLWFEATLKTPAGFKDYICKIKGMYDGPELVQVSRYEISATLLLRDRPLIAPGWEGFPEYWFNKEIIDLAINREWPLSPYQTHMGAFDSGVNEEWPEV</sequence>
<dbReference type="EMBL" id="LT629760">
    <property type="protein sequence ID" value="SDT07316.1"/>
    <property type="molecule type" value="Genomic_DNA"/>
</dbReference>
<evidence type="ECO:0000313" key="2">
    <source>
        <dbReference type="Proteomes" id="UP000183126"/>
    </source>
</evidence>
<gene>
    <name evidence="1" type="ORF">SAMN04490205_4658</name>
</gene>
<evidence type="ECO:0008006" key="3">
    <source>
        <dbReference type="Google" id="ProtNLM"/>
    </source>
</evidence>
<evidence type="ECO:0000313" key="1">
    <source>
        <dbReference type="EMBL" id="SDT07316.1"/>
    </source>
</evidence>
<protein>
    <recommendedName>
        <fullName evidence="3">Transposase</fullName>
    </recommendedName>
</protein>
<dbReference type="Proteomes" id="UP000183126">
    <property type="component" value="Chromosome I"/>
</dbReference>
<accession>A0ABY0URK0</accession>
<reference evidence="1 2" key="1">
    <citation type="submission" date="2016-10" db="EMBL/GenBank/DDBJ databases">
        <authorList>
            <person name="Varghese N."/>
            <person name="Submissions S."/>
        </authorList>
    </citation>
    <scope>NUCLEOTIDE SEQUENCE [LARGE SCALE GENOMIC DNA]</scope>
    <source>
        <strain evidence="1 2">BS3111</strain>
    </source>
</reference>
<dbReference type="RefSeq" id="WP_069665367.1">
    <property type="nucleotide sequence ID" value="NZ_JYLK01000006.1"/>
</dbReference>
<proteinExistence type="predicted"/>
<organism evidence="1 2">
    <name type="scientific">Pseudomonas trivialis</name>
    <dbReference type="NCBI Taxonomy" id="200450"/>
    <lineage>
        <taxon>Bacteria</taxon>
        <taxon>Pseudomonadati</taxon>
        <taxon>Pseudomonadota</taxon>
        <taxon>Gammaproteobacteria</taxon>
        <taxon>Pseudomonadales</taxon>
        <taxon>Pseudomonadaceae</taxon>
        <taxon>Pseudomonas</taxon>
    </lineage>
</organism>
<keyword evidence="2" id="KW-1185">Reference proteome</keyword>